<name>A0A813ZET5_9BILA</name>
<comment type="caution">
    <text evidence="1">The sequence shown here is derived from an EMBL/GenBank/DDBJ whole genome shotgun (WGS) entry which is preliminary data.</text>
</comment>
<dbReference type="EMBL" id="CAJNOT010000217">
    <property type="protein sequence ID" value="CAF0898061.1"/>
    <property type="molecule type" value="Genomic_DNA"/>
</dbReference>
<proteinExistence type="predicted"/>
<sequence>MKRNTENQFSKTIYSFTNIKVSLTIHYCCEAQHEIRKAVRAKKNRKIHEGRKKIARGRKTVRYVKNQAKAPFYYGADKAHRKYQKTKRKMNAIGHIIRS</sequence>
<protein>
    <submittedName>
        <fullName evidence="1">Uncharacterized protein</fullName>
    </submittedName>
</protein>
<dbReference type="Proteomes" id="UP000663864">
    <property type="component" value="Unassembled WGS sequence"/>
</dbReference>
<accession>A0A813ZET5</accession>
<evidence type="ECO:0000313" key="1">
    <source>
        <dbReference type="EMBL" id="CAF0898061.1"/>
    </source>
</evidence>
<evidence type="ECO:0000313" key="2">
    <source>
        <dbReference type="Proteomes" id="UP000663864"/>
    </source>
</evidence>
<organism evidence="1 2">
    <name type="scientific">Rotaria sordida</name>
    <dbReference type="NCBI Taxonomy" id="392033"/>
    <lineage>
        <taxon>Eukaryota</taxon>
        <taxon>Metazoa</taxon>
        <taxon>Spiralia</taxon>
        <taxon>Gnathifera</taxon>
        <taxon>Rotifera</taxon>
        <taxon>Eurotatoria</taxon>
        <taxon>Bdelloidea</taxon>
        <taxon>Philodinida</taxon>
        <taxon>Philodinidae</taxon>
        <taxon>Rotaria</taxon>
    </lineage>
</organism>
<reference evidence="1" key="1">
    <citation type="submission" date="2021-02" db="EMBL/GenBank/DDBJ databases">
        <authorList>
            <person name="Nowell W R."/>
        </authorList>
    </citation>
    <scope>NUCLEOTIDE SEQUENCE</scope>
</reference>
<gene>
    <name evidence="1" type="ORF">ZHD862_LOCUS7242</name>
</gene>
<dbReference type="AlphaFoldDB" id="A0A813ZET5"/>